<feature type="binding site" evidence="11">
    <location>
        <position position="137"/>
    </location>
    <ligand>
        <name>Zn(2+)</name>
        <dbReference type="ChEBI" id="CHEBI:29105"/>
        <note>catalytic</note>
    </ligand>
</feature>
<feature type="transmembrane region" description="Helical" evidence="11">
    <location>
        <begin position="38"/>
        <end position="56"/>
    </location>
</feature>
<dbReference type="Gene3D" id="3.30.2010.10">
    <property type="entry name" value="Metalloproteases ('zincins'), catalytic domain"/>
    <property type="match status" value="1"/>
</dbReference>
<dbReference type="InterPro" id="IPR050083">
    <property type="entry name" value="HtpX_protease"/>
</dbReference>
<feature type="transmembrane region" description="Helical" evidence="11">
    <location>
        <begin position="12"/>
        <end position="32"/>
    </location>
</feature>
<reference evidence="14 15" key="1">
    <citation type="submission" date="2016-05" db="EMBL/GenBank/DDBJ databases">
        <title>Microbial consortia oxidize butane by reversing methanogenesis.</title>
        <authorList>
            <person name="Laso-Perez R."/>
            <person name="Richter M."/>
            <person name="Wegener G."/>
            <person name="Musat F."/>
        </authorList>
    </citation>
    <scope>NUCLEOTIDE SEQUENCE [LARGE SCALE GENOMIC DNA]</scope>
    <source>
        <strain evidence="14">BOX1</strain>
    </source>
</reference>
<dbReference type="HAMAP" id="MF_00188">
    <property type="entry name" value="Pept_M48_protease_HtpX"/>
    <property type="match status" value="1"/>
</dbReference>
<evidence type="ECO:0000256" key="8">
    <source>
        <dbReference type="ARBA" id="ARBA00022989"/>
    </source>
</evidence>
<evidence type="ECO:0000256" key="3">
    <source>
        <dbReference type="ARBA" id="ARBA00022670"/>
    </source>
</evidence>
<comment type="subcellular location">
    <subcellularLocation>
        <location evidence="11">Cell membrane</location>
        <topology evidence="11">Multi-pass membrane protein</topology>
    </subcellularLocation>
</comment>
<organism evidence="14 15">
    <name type="scientific">Candidatus Syntropharchaeum butanivorans</name>
    <dbReference type="NCBI Taxonomy" id="1839936"/>
    <lineage>
        <taxon>Archaea</taxon>
        <taxon>Methanobacteriati</taxon>
        <taxon>Methanobacteriota</taxon>
        <taxon>Stenosarchaea group</taxon>
        <taxon>Methanomicrobia</taxon>
        <taxon>Methanosarcinales</taxon>
        <taxon>ANME-2 cluster</taxon>
        <taxon>Candidatus Syntropharchaeum</taxon>
    </lineage>
</organism>
<dbReference type="GO" id="GO:0004222">
    <property type="term" value="F:metalloendopeptidase activity"/>
    <property type="evidence" value="ECO:0007669"/>
    <property type="project" value="UniProtKB-UniRule"/>
</dbReference>
<dbReference type="Proteomes" id="UP000185779">
    <property type="component" value="Unassembled WGS sequence"/>
</dbReference>
<evidence type="ECO:0000256" key="1">
    <source>
        <dbReference type="ARBA" id="ARBA00009779"/>
    </source>
</evidence>
<proteinExistence type="inferred from homology"/>
<keyword evidence="4 11" id="KW-0812">Transmembrane</keyword>
<dbReference type="PROSITE" id="PS00018">
    <property type="entry name" value="EF_HAND_1"/>
    <property type="match status" value="1"/>
</dbReference>
<keyword evidence="5 11" id="KW-0479">Metal-binding</keyword>
<comment type="similarity">
    <text evidence="1 11">Belongs to the peptidase M48B family.</text>
</comment>
<keyword evidence="15" id="KW-1185">Reference proteome</keyword>
<evidence type="ECO:0000256" key="2">
    <source>
        <dbReference type="ARBA" id="ARBA00022475"/>
    </source>
</evidence>
<feature type="binding site" evidence="11">
    <location>
        <position position="141"/>
    </location>
    <ligand>
        <name>Zn(2+)</name>
        <dbReference type="ChEBI" id="CHEBI:29105"/>
        <note>catalytic</note>
    </ligand>
</feature>
<feature type="active site" evidence="11">
    <location>
        <position position="138"/>
    </location>
</feature>
<dbReference type="GO" id="GO:0006508">
    <property type="term" value="P:proteolysis"/>
    <property type="evidence" value="ECO:0007669"/>
    <property type="project" value="UniProtKB-KW"/>
</dbReference>
<accession>A0A1F2P670</accession>
<reference evidence="13" key="2">
    <citation type="journal article" date="2020" name="mSystems">
        <title>Genome- and Community-Level Interaction Insights into Carbon Utilization and Element Cycling Functions of Hydrothermarchaeota in Hydrothermal Sediment.</title>
        <authorList>
            <person name="Zhou Z."/>
            <person name="Liu Y."/>
            <person name="Xu W."/>
            <person name="Pan J."/>
            <person name="Luo Z.H."/>
            <person name="Li M."/>
        </authorList>
    </citation>
    <scope>NUCLEOTIDE SEQUENCE [LARGE SCALE GENOMIC DNA]</scope>
    <source>
        <strain evidence="13">HyVt-386</strain>
    </source>
</reference>
<dbReference type="GO" id="GO:0008270">
    <property type="term" value="F:zinc ion binding"/>
    <property type="evidence" value="ECO:0007669"/>
    <property type="project" value="UniProtKB-UniRule"/>
</dbReference>
<evidence type="ECO:0000313" key="13">
    <source>
        <dbReference type="EMBL" id="HEC56645.1"/>
    </source>
</evidence>
<evidence type="ECO:0000256" key="7">
    <source>
        <dbReference type="ARBA" id="ARBA00022833"/>
    </source>
</evidence>
<evidence type="ECO:0000256" key="10">
    <source>
        <dbReference type="ARBA" id="ARBA00023136"/>
    </source>
</evidence>
<feature type="transmembrane region" description="Helical" evidence="11">
    <location>
        <begin position="181"/>
        <end position="203"/>
    </location>
</feature>
<dbReference type="InterPro" id="IPR022919">
    <property type="entry name" value="Pept_M48_protease_HtpX"/>
</dbReference>
<dbReference type="Proteomes" id="UP000885936">
    <property type="component" value="Unassembled WGS sequence"/>
</dbReference>
<keyword evidence="7 11" id="KW-0862">Zinc</keyword>
<dbReference type="EMBL" id="DRIE01000032">
    <property type="protein sequence ID" value="HEC56645.1"/>
    <property type="molecule type" value="Genomic_DNA"/>
</dbReference>
<dbReference type="InterPro" id="IPR001915">
    <property type="entry name" value="Peptidase_M48"/>
</dbReference>
<evidence type="ECO:0000256" key="11">
    <source>
        <dbReference type="HAMAP-Rule" id="MF_00188"/>
    </source>
</evidence>
<keyword evidence="3 11" id="KW-0645">Protease</keyword>
<dbReference type="Pfam" id="PF01435">
    <property type="entry name" value="Peptidase_M48"/>
    <property type="match status" value="1"/>
</dbReference>
<dbReference type="InterPro" id="IPR018247">
    <property type="entry name" value="EF_Hand_1_Ca_BS"/>
</dbReference>
<comment type="cofactor">
    <cofactor evidence="11">
        <name>Zn(2+)</name>
        <dbReference type="ChEBI" id="CHEBI:29105"/>
    </cofactor>
    <text evidence="11">Binds 1 zinc ion per subunit.</text>
</comment>
<keyword evidence="2 11" id="KW-1003">Cell membrane</keyword>
<dbReference type="GO" id="GO:0005886">
    <property type="term" value="C:plasma membrane"/>
    <property type="evidence" value="ECO:0007669"/>
    <property type="project" value="UniProtKB-SubCell"/>
</dbReference>
<evidence type="ECO:0000256" key="9">
    <source>
        <dbReference type="ARBA" id="ARBA00023049"/>
    </source>
</evidence>
<dbReference type="STRING" id="1839936.SBU_000083"/>
<keyword evidence="9 11" id="KW-0482">Metalloprotease</keyword>
<sequence>MRTVWLQMRMALVVAALFAIIYAFLSLIAYAAGLGTPIVFAILASVLVGFQFLIGPKIVEWSMRVRYVDEMEAPRLHRLIERLARDAGIPKPRVGIAEVPIPNAFAFGRSKRDARICVTRALLNMLDEGELEAVLGHEISHIRHRDVAVITALSVIPMICYFIFQSFFFSGLFGGRDRNNAGLLAVAAVAFIVYFVSNLLVLYASRIREYYADEGSARLTGKPHELASALYKMIYGSVRVKREDLREIEGIRAFFATDPARARRDIVDLMSADLNRDGKIDPYELRRFSAEAGSVSTLERFMELFSTHPNPVNRIKRLGNL</sequence>
<dbReference type="CDD" id="cd07338">
    <property type="entry name" value="M48B_HtpX_like"/>
    <property type="match status" value="1"/>
</dbReference>
<dbReference type="EC" id="3.4.24.-" evidence="11"/>
<evidence type="ECO:0000256" key="5">
    <source>
        <dbReference type="ARBA" id="ARBA00022723"/>
    </source>
</evidence>
<dbReference type="PANTHER" id="PTHR43221">
    <property type="entry name" value="PROTEASE HTPX"/>
    <property type="match status" value="1"/>
</dbReference>
<comment type="caution">
    <text evidence="14">The sequence shown here is derived from an EMBL/GenBank/DDBJ whole genome shotgun (WGS) entry which is preliminary data.</text>
</comment>
<protein>
    <recommendedName>
        <fullName evidence="11">Protease HtpX homolog</fullName>
        <ecNumber evidence="11">3.4.24.-</ecNumber>
    </recommendedName>
</protein>
<evidence type="ECO:0000313" key="15">
    <source>
        <dbReference type="Proteomes" id="UP000185779"/>
    </source>
</evidence>
<keyword evidence="14" id="KW-0346">Stress response</keyword>
<gene>
    <name evidence="11" type="primary">htpX</name>
    <name evidence="13" type="ORF">ENI32_01985</name>
    <name evidence="14" type="ORF">SBU_000083</name>
</gene>
<keyword evidence="10 11" id="KW-0472">Membrane</keyword>
<evidence type="ECO:0000256" key="6">
    <source>
        <dbReference type="ARBA" id="ARBA00022801"/>
    </source>
</evidence>
<dbReference type="EMBL" id="LYOR01000001">
    <property type="protein sequence ID" value="OFV66790.1"/>
    <property type="molecule type" value="Genomic_DNA"/>
</dbReference>
<evidence type="ECO:0000259" key="12">
    <source>
        <dbReference type="Pfam" id="PF01435"/>
    </source>
</evidence>
<feature type="transmembrane region" description="Helical" evidence="11">
    <location>
        <begin position="147"/>
        <end position="169"/>
    </location>
</feature>
<feature type="domain" description="Peptidase M48" evidence="12">
    <location>
        <begin position="72"/>
        <end position="319"/>
    </location>
</feature>
<evidence type="ECO:0000313" key="14">
    <source>
        <dbReference type="EMBL" id="OFV66790.1"/>
    </source>
</evidence>
<name>A0A1F2P670_9EURY</name>
<keyword evidence="6 11" id="KW-0378">Hydrolase</keyword>
<dbReference type="PANTHER" id="PTHR43221:SF2">
    <property type="entry name" value="PROTEASE HTPX HOMOLOG"/>
    <property type="match status" value="1"/>
</dbReference>
<feature type="binding site" evidence="11">
    <location>
        <position position="209"/>
    </location>
    <ligand>
        <name>Zn(2+)</name>
        <dbReference type="ChEBI" id="CHEBI:29105"/>
        <note>catalytic</note>
    </ligand>
</feature>
<dbReference type="AlphaFoldDB" id="A0A1F2P670"/>
<evidence type="ECO:0000256" key="4">
    <source>
        <dbReference type="ARBA" id="ARBA00022692"/>
    </source>
</evidence>
<keyword evidence="8 11" id="KW-1133">Transmembrane helix</keyword>